<dbReference type="EMBL" id="SWJE01000009">
    <property type="protein sequence ID" value="TKC87315.1"/>
    <property type="molecule type" value="Genomic_DNA"/>
</dbReference>
<dbReference type="OrthoDB" id="9798629at2"/>
<evidence type="ECO:0000256" key="4">
    <source>
        <dbReference type="ARBA" id="ARBA00011471"/>
    </source>
</evidence>
<dbReference type="GO" id="GO:0005886">
    <property type="term" value="C:plasma membrane"/>
    <property type="evidence" value="ECO:0007669"/>
    <property type="project" value="UniProtKB-SubCell"/>
</dbReference>
<evidence type="ECO:0000256" key="13">
    <source>
        <dbReference type="SAM" id="Phobius"/>
    </source>
</evidence>
<dbReference type="RefSeq" id="WP_136896524.1">
    <property type="nucleotide sequence ID" value="NZ_SWJE01000009.1"/>
</dbReference>
<dbReference type="Proteomes" id="UP000305539">
    <property type="component" value="Unassembled WGS sequence"/>
</dbReference>
<dbReference type="Pfam" id="PF02472">
    <property type="entry name" value="ExbD"/>
    <property type="match status" value="1"/>
</dbReference>
<reference evidence="14 15" key="1">
    <citation type="submission" date="2019-04" db="EMBL/GenBank/DDBJ databases">
        <title>Trinickia sp. 7GSK02, isolated from subtropical forest soil.</title>
        <authorList>
            <person name="Gao Z.-H."/>
            <person name="Qiu L.-H."/>
        </authorList>
    </citation>
    <scope>NUCLEOTIDE SEQUENCE [LARGE SCALE GENOMIC DNA]</scope>
    <source>
        <strain evidence="14 15">7GSK02</strain>
    </source>
</reference>
<evidence type="ECO:0000256" key="3">
    <source>
        <dbReference type="ARBA" id="ARBA00005811"/>
    </source>
</evidence>
<proteinExistence type="inferred from homology"/>
<keyword evidence="5 12" id="KW-0813">Transport</keyword>
<keyword evidence="15" id="KW-1185">Reference proteome</keyword>
<evidence type="ECO:0000256" key="7">
    <source>
        <dbReference type="ARBA" id="ARBA00022519"/>
    </source>
</evidence>
<keyword evidence="9 12" id="KW-0653">Protein transport</keyword>
<evidence type="ECO:0000313" key="14">
    <source>
        <dbReference type="EMBL" id="TKC87315.1"/>
    </source>
</evidence>
<dbReference type="PANTHER" id="PTHR30558:SF12">
    <property type="entry name" value="BIOPOLYMER TRANSPORT PROTEIN EXBD"/>
    <property type="match status" value="1"/>
</dbReference>
<dbReference type="Gene3D" id="3.30.420.270">
    <property type="match status" value="1"/>
</dbReference>
<evidence type="ECO:0000256" key="9">
    <source>
        <dbReference type="ARBA" id="ARBA00022927"/>
    </source>
</evidence>
<keyword evidence="10 13" id="KW-1133">Transmembrane helix</keyword>
<evidence type="ECO:0000256" key="8">
    <source>
        <dbReference type="ARBA" id="ARBA00022692"/>
    </source>
</evidence>
<evidence type="ECO:0000256" key="10">
    <source>
        <dbReference type="ARBA" id="ARBA00022989"/>
    </source>
</evidence>
<evidence type="ECO:0000256" key="5">
    <source>
        <dbReference type="ARBA" id="ARBA00022448"/>
    </source>
</evidence>
<dbReference type="AlphaFoldDB" id="A0A4U1I2F1"/>
<comment type="function">
    <text evidence="1">Involved in the TonB-dependent energy-dependent transport of various receptor-bound substrates.</text>
</comment>
<dbReference type="PANTHER" id="PTHR30558">
    <property type="entry name" value="EXBD MEMBRANE COMPONENT OF PMF-DRIVEN MACROMOLECULE IMPORT SYSTEM"/>
    <property type="match status" value="1"/>
</dbReference>
<comment type="subunit">
    <text evidence="4">The accessory proteins ExbB and ExbD seem to form a complex with TonB.</text>
</comment>
<dbReference type="GO" id="GO:0022857">
    <property type="term" value="F:transmembrane transporter activity"/>
    <property type="evidence" value="ECO:0007669"/>
    <property type="project" value="InterPro"/>
</dbReference>
<dbReference type="GO" id="GO:0015031">
    <property type="term" value="P:protein transport"/>
    <property type="evidence" value="ECO:0007669"/>
    <property type="project" value="UniProtKB-KW"/>
</dbReference>
<keyword evidence="8 12" id="KW-0812">Transmembrane</keyword>
<evidence type="ECO:0000313" key="15">
    <source>
        <dbReference type="Proteomes" id="UP000305539"/>
    </source>
</evidence>
<evidence type="ECO:0000256" key="1">
    <source>
        <dbReference type="ARBA" id="ARBA00003540"/>
    </source>
</evidence>
<dbReference type="InterPro" id="IPR003400">
    <property type="entry name" value="ExbD"/>
</dbReference>
<comment type="caution">
    <text evidence="14">The sequence shown here is derived from an EMBL/GenBank/DDBJ whole genome shotgun (WGS) entry which is preliminary data.</text>
</comment>
<keyword evidence="6" id="KW-1003">Cell membrane</keyword>
<name>A0A4U1I2F1_9BURK</name>
<evidence type="ECO:0000256" key="12">
    <source>
        <dbReference type="RuleBase" id="RU003879"/>
    </source>
</evidence>
<accession>A0A4U1I2F1</accession>
<feature type="transmembrane region" description="Helical" evidence="13">
    <location>
        <begin position="20"/>
        <end position="42"/>
    </location>
</feature>
<evidence type="ECO:0000256" key="2">
    <source>
        <dbReference type="ARBA" id="ARBA00004249"/>
    </source>
</evidence>
<keyword evidence="11 13" id="KW-0472">Membrane</keyword>
<comment type="similarity">
    <text evidence="3 12">Belongs to the ExbD/TolR family.</text>
</comment>
<comment type="subcellular location">
    <subcellularLocation>
        <location evidence="2">Cell inner membrane</location>
        <topology evidence="2">Single-pass type II membrane protein</topology>
    </subcellularLocation>
    <subcellularLocation>
        <location evidence="12">Cell membrane</location>
        <topology evidence="12">Single-pass type II membrane protein</topology>
    </subcellularLocation>
</comment>
<evidence type="ECO:0000256" key="6">
    <source>
        <dbReference type="ARBA" id="ARBA00022475"/>
    </source>
</evidence>
<protein>
    <submittedName>
        <fullName evidence="14">Biopolymer transporter ExbD</fullName>
    </submittedName>
</protein>
<evidence type="ECO:0000256" key="11">
    <source>
        <dbReference type="ARBA" id="ARBA00023136"/>
    </source>
</evidence>
<organism evidence="14 15">
    <name type="scientific">Trinickia terrae</name>
    <dbReference type="NCBI Taxonomy" id="2571161"/>
    <lineage>
        <taxon>Bacteria</taxon>
        <taxon>Pseudomonadati</taxon>
        <taxon>Pseudomonadota</taxon>
        <taxon>Betaproteobacteria</taxon>
        <taxon>Burkholderiales</taxon>
        <taxon>Burkholderiaceae</taxon>
        <taxon>Trinickia</taxon>
    </lineage>
</organism>
<sequence length="146" mass="15549">MISRFAGKDENDDEPLAAINITPLVDVMLVMLAIFLVAAPLLTHAIRVDLPKAAASGSEPREHAVTLVLDARGKLFVDGRETSVETLEPVLAHLVSRDSRVSVNLQSDRREPFGEVAKVMAIVGRAGIVHVAIATADHADTPGNTP</sequence>
<gene>
    <name evidence="14" type="ORF">FAZ69_18480</name>
</gene>
<keyword evidence="7" id="KW-0997">Cell inner membrane</keyword>